<dbReference type="EC" id="2.7.4.-" evidence="4"/>
<name>A0A023BZ80_9FLAO</name>
<dbReference type="PIRSF" id="PIRSF028756">
    <property type="entry name" value="PPK2_prd"/>
    <property type="match status" value="1"/>
</dbReference>
<evidence type="ECO:0000313" key="6">
    <source>
        <dbReference type="EMBL" id="EZH75392.1"/>
    </source>
</evidence>
<comment type="similarity">
    <text evidence="1 4">Belongs to the polyphosphate kinase 2 (PPK2) family. Class I subfamily.</text>
</comment>
<dbReference type="GO" id="GO:0008976">
    <property type="term" value="F:polyphosphate kinase activity"/>
    <property type="evidence" value="ECO:0007669"/>
    <property type="project" value="UniProtKB-UniRule"/>
</dbReference>
<dbReference type="Gene3D" id="3.40.50.300">
    <property type="entry name" value="P-loop containing nucleotide triphosphate hydrolases"/>
    <property type="match status" value="1"/>
</dbReference>
<dbReference type="NCBIfam" id="TIGR03707">
    <property type="entry name" value="PPK2_P_aer"/>
    <property type="match status" value="1"/>
</dbReference>
<dbReference type="AlphaFoldDB" id="A0A023BZ80"/>
<keyword evidence="7" id="KW-1185">Reference proteome</keyword>
<dbReference type="SUPFAM" id="SSF52540">
    <property type="entry name" value="P-loop containing nucleoside triphosphate hydrolases"/>
    <property type="match status" value="1"/>
</dbReference>
<proteinExistence type="inferred from homology"/>
<keyword evidence="2 4" id="KW-0808">Transferase</keyword>
<dbReference type="Pfam" id="PF03976">
    <property type="entry name" value="PPK2"/>
    <property type="match status" value="1"/>
</dbReference>
<accession>A0A023BZ80</accession>
<keyword evidence="3 4" id="KW-0418">Kinase</keyword>
<dbReference type="EMBL" id="AQRA01000001">
    <property type="protein sequence ID" value="EZH75392.1"/>
    <property type="molecule type" value="Genomic_DNA"/>
</dbReference>
<feature type="domain" description="Polyphosphate kinase-2-related" evidence="5">
    <location>
        <begin position="36"/>
        <end position="255"/>
    </location>
</feature>
<reference evidence="6 7" key="1">
    <citation type="submission" date="2014-04" db="EMBL/GenBank/DDBJ databases">
        <title>Aquimarina sp. 22II-S11-z7 Genome Sequencing.</title>
        <authorList>
            <person name="Lai Q."/>
        </authorList>
    </citation>
    <scope>NUCLEOTIDE SEQUENCE [LARGE SCALE GENOMIC DNA]</scope>
    <source>
        <strain evidence="6 7">22II-S11-z7</strain>
    </source>
</reference>
<dbReference type="eggNOG" id="COG2326">
    <property type="taxonomic scope" value="Bacteria"/>
</dbReference>
<evidence type="ECO:0000256" key="3">
    <source>
        <dbReference type="ARBA" id="ARBA00022777"/>
    </source>
</evidence>
<dbReference type="InterPro" id="IPR016898">
    <property type="entry name" value="Polyphosphate_phosphotransfera"/>
</dbReference>
<evidence type="ECO:0000256" key="2">
    <source>
        <dbReference type="ARBA" id="ARBA00022679"/>
    </source>
</evidence>
<dbReference type="InterPro" id="IPR027417">
    <property type="entry name" value="P-loop_NTPase"/>
</dbReference>
<organism evidence="6 7">
    <name type="scientific">Aquimarina atlantica</name>
    <dbReference type="NCBI Taxonomy" id="1317122"/>
    <lineage>
        <taxon>Bacteria</taxon>
        <taxon>Pseudomonadati</taxon>
        <taxon>Bacteroidota</taxon>
        <taxon>Flavobacteriia</taxon>
        <taxon>Flavobacteriales</taxon>
        <taxon>Flavobacteriaceae</taxon>
        <taxon>Aquimarina</taxon>
    </lineage>
</organism>
<dbReference type="InterPro" id="IPR022486">
    <property type="entry name" value="PPK2_PA0141"/>
</dbReference>
<evidence type="ECO:0000256" key="4">
    <source>
        <dbReference type="RuleBase" id="RU369062"/>
    </source>
</evidence>
<evidence type="ECO:0000259" key="5">
    <source>
        <dbReference type="Pfam" id="PF03976"/>
    </source>
</evidence>
<dbReference type="Proteomes" id="UP000023541">
    <property type="component" value="Unassembled WGS sequence"/>
</dbReference>
<dbReference type="STRING" id="1317122.ATO12_01035"/>
<gene>
    <name evidence="6" type="ORF">ATO12_01035</name>
</gene>
<protein>
    <recommendedName>
        <fullName evidence="4">ADP/GDP-polyphosphate phosphotransferase</fullName>
        <ecNumber evidence="4">2.7.4.-</ecNumber>
    </recommendedName>
    <alternativeName>
        <fullName evidence="4">Polyphosphate kinase PPK2</fullName>
    </alternativeName>
</protein>
<dbReference type="GO" id="GO:0006793">
    <property type="term" value="P:phosphorus metabolic process"/>
    <property type="evidence" value="ECO:0007669"/>
    <property type="project" value="InterPro"/>
</dbReference>
<evidence type="ECO:0000256" key="1">
    <source>
        <dbReference type="ARBA" id="ARBA00009924"/>
    </source>
</evidence>
<dbReference type="PANTHER" id="PTHR34383">
    <property type="entry name" value="POLYPHOSPHATE:AMP PHOSPHOTRANSFERASE-RELATED"/>
    <property type="match status" value="1"/>
</dbReference>
<comment type="subunit">
    <text evidence="4">Homotetramer.</text>
</comment>
<dbReference type="InterPro" id="IPR022488">
    <property type="entry name" value="PPK2-related"/>
</dbReference>
<sequence>MDLSKEDLEILNSPIGLKYLFMDKKTDVEKVLRMVKYEIQLKELQAELIKLQNWTIKNGKKIVIIFEGRDAAGKGGAIRRITSHINPRHFRIVALPKPTSEEEGQWYFQRYVNQLPTPGEMVLFDRSWYNRAVVEPVNGFCTENQYTTFMGQVNDFERMILESDTYLIKFYFSITKEEQAARFKDIKSSPLKKWKMTPVDEKAQELWEEYTKYKVKMFEKTNTEIAPWVIIEADRKTKARIKAIQHVLDMIPYKEEVI</sequence>
<evidence type="ECO:0000313" key="7">
    <source>
        <dbReference type="Proteomes" id="UP000023541"/>
    </source>
</evidence>
<dbReference type="PANTHER" id="PTHR34383:SF1">
    <property type="entry name" value="ADP-POLYPHOSPHATE PHOSPHOTRANSFERASE"/>
    <property type="match status" value="1"/>
</dbReference>
<comment type="caution">
    <text evidence="6">The sequence shown here is derived from an EMBL/GenBank/DDBJ whole genome shotgun (WGS) entry which is preliminary data.</text>
</comment>
<comment type="function">
    <text evidence="4">Uses inorganic polyphosphate (polyP) as a donor to convert GDP to GTP or ADP to ATP.</text>
</comment>